<dbReference type="InterPro" id="IPR036163">
    <property type="entry name" value="HMA_dom_sf"/>
</dbReference>
<feature type="transmembrane region" description="Helical" evidence="10">
    <location>
        <begin position="171"/>
        <end position="190"/>
    </location>
</feature>
<keyword evidence="9 10" id="KW-0472">Membrane</keyword>
<dbReference type="Gene3D" id="2.70.150.10">
    <property type="entry name" value="Calcium-transporting ATPase, cytoplasmic transduction domain A"/>
    <property type="match status" value="1"/>
</dbReference>
<dbReference type="SUPFAM" id="SSF56784">
    <property type="entry name" value="HAD-like"/>
    <property type="match status" value="1"/>
</dbReference>
<organism evidence="12 13">
    <name type="scientific">Gordonia aquimaris</name>
    <dbReference type="NCBI Taxonomy" id="2984863"/>
    <lineage>
        <taxon>Bacteria</taxon>
        <taxon>Bacillati</taxon>
        <taxon>Actinomycetota</taxon>
        <taxon>Actinomycetes</taxon>
        <taxon>Mycobacteriales</taxon>
        <taxon>Gordoniaceae</taxon>
        <taxon>Gordonia</taxon>
    </lineage>
</organism>
<feature type="transmembrane region" description="Helical" evidence="10">
    <location>
        <begin position="210"/>
        <end position="229"/>
    </location>
</feature>
<dbReference type="InterPro" id="IPR023298">
    <property type="entry name" value="ATPase_P-typ_TM_dom_sf"/>
</dbReference>
<feature type="transmembrane region" description="Helical" evidence="10">
    <location>
        <begin position="702"/>
        <end position="720"/>
    </location>
</feature>
<dbReference type="RefSeq" id="WP_266063809.1">
    <property type="nucleotide sequence ID" value="NZ_JAPKFM010000043.1"/>
</dbReference>
<dbReference type="NCBIfam" id="TIGR01494">
    <property type="entry name" value="ATPase_P-type"/>
    <property type="match status" value="1"/>
</dbReference>
<dbReference type="InterPro" id="IPR017969">
    <property type="entry name" value="Heavy-metal-associated_CS"/>
</dbReference>
<dbReference type="InterPro" id="IPR027256">
    <property type="entry name" value="P-typ_ATPase_IB"/>
</dbReference>
<dbReference type="InterPro" id="IPR036412">
    <property type="entry name" value="HAD-like_sf"/>
</dbReference>
<name>A0A9X3I7Z9_9ACTN</name>
<sequence>MAITTSDGIDIVASSPQRRVQFDISGMTCGACAARIERKLNKTPDLAASVNFVTRVATVTAPDAVEDAVICDIVAKAGYTAVVREQGAAASRDQDQVEAQMMFRRLVVSLLLFLPLADLSVVLAAVPSLRFPGWQVVVIGLAGPVVTWCAWPFHRVALRNLRTRSATMESLVSLGVICATVWSIVTIVSGQAESAPTQPGVWAAITASDSIYLEIAAGVTVFVLAGKYFEARARSRAGSALRSLAALTSKDATVILADGSEMPLPSDELSTGQKFVVRPGERIATDGEVVEGRASVDVSIMTGESKPHVVAPGSAVIGGTLSLDGRVVVRAAAVGAGTQLGAMLQLVDAAQSRKAQAQRLADRIASIFVPVVIGLAGTTLALWLIIAGTGEIDQAIGAALSVLIIACPCALGLATPMALMVASGRGAQLGIFVKGPTALERSRSIDTVMFDKTGTLTEGRPEVVDIAAVSGCNRDEVAALAAAVEAASEHPVGAAIVAAAPVGDRRVTDFVAHVGYGVSGKVGDRHVQVGRASWICTHGIPTDLQHLVLAAQQSGHSIVFVSVDDVICGAITIADEIKASAAPAVAELSRSRIRTVLISGDNVHAARRVADAVGIDEVIAEVSPQQKAVAVQQQRSQGRSVAMVGDGVNDAPALAAADLGVAIGRGADAALDAADIIAVRQDLRSVPAALTLAVATHRTIRVNLWWAFCYNIAALPLAAVGLLNPLIAGGAMAASSLFVVANSMRLRSSSDTWDELVATARV</sequence>
<dbReference type="InterPro" id="IPR023299">
    <property type="entry name" value="ATPase_P-typ_cyto_dom_N"/>
</dbReference>
<dbReference type="InterPro" id="IPR023214">
    <property type="entry name" value="HAD_sf"/>
</dbReference>
<dbReference type="Pfam" id="PF00702">
    <property type="entry name" value="Hydrolase"/>
    <property type="match status" value="1"/>
</dbReference>
<dbReference type="Gene3D" id="3.30.70.100">
    <property type="match status" value="1"/>
</dbReference>
<gene>
    <name evidence="12" type="ORF">OSB52_23940</name>
</gene>
<evidence type="ECO:0000313" key="13">
    <source>
        <dbReference type="Proteomes" id="UP001143347"/>
    </source>
</evidence>
<evidence type="ECO:0000256" key="2">
    <source>
        <dbReference type="ARBA" id="ARBA00006024"/>
    </source>
</evidence>
<keyword evidence="10" id="KW-1003">Cell membrane</keyword>
<dbReference type="Pfam" id="PF00122">
    <property type="entry name" value="E1-E2_ATPase"/>
    <property type="match status" value="1"/>
</dbReference>
<dbReference type="InterPro" id="IPR018303">
    <property type="entry name" value="ATPase_P-typ_P_site"/>
</dbReference>
<dbReference type="Pfam" id="PF00403">
    <property type="entry name" value="HMA"/>
    <property type="match status" value="1"/>
</dbReference>
<dbReference type="SUPFAM" id="SSF81660">
    <property type="entry name" value="Metal cation-transporting ATPase, ATP-binding domain N"/>
    <property type="match status" value="1"/>
</dbReference>
<keyword evidence="3 10" id="KW-0812">Transmembrane</keyword>
<keyword evidence="7" id="KW-1278">Translocase</keyword>
<dbReference type="NCBIfam" id="TIGR01511">
    <property type="entry name" value="ATPase-IB1_Cu"/>
    <property type="match status" value="1"/>
</dbReference>
<evidence type="ECO:0000256" key="5">
    <source>
        <dbReference type="ARBA" id="ARBA00022741"/>
    </source>
</evidence>
<dbReference type="SFLD" id="SFLDF00027">
    <property type="entry name" value="p-type_atpase"/>
    <property type="match status" value="1"/>
</dbReference>
<comment type="caution">
    <text evidence="12">The sequence shown here is derived from an EMBL/GenBank/DDBJ whole genome shotgun (WGS) entry which is preliminary data.</text>
</comment>
<feature type="transmembrane region" description="Helical" evidence="10">
    <location>
        <begin position="132"/>
        <end position="151"/>
    </location>
</feature>
<reference evidence="12" key="1">
    <citation type="submission" date="2022-10" db="EMBL/GenBank/DDBJ databases">
        <title>WGS of marine actinomycetes from Thailand.</title>
        <authorList>
            <person name="Thawai C."/>
        </authorList>
    </citation>
    <scope>NUCLEOTIDE SEQUENCE</scope>
    <source>
        <strain evidence="12">SW21</strain>
    </source>
</reference>
<dbReference type="PRINTS" id="PR00119">
    <property type="entry name" value="CATATPASE"/>
</dbReference>
<evidence type="ECO:0000256" key="10">
    <source>
        <dbReference type="RuleBase" id="RU362081"/>
    </source>
</evidence>
<dbReference type="PROSITE" id="PS00154">
    <property type="entry name" value="ATPASE_E1_E2"/>
    <property type="match status" value="1"/>
</dbReference>
<dbReference type="GO" id="GO:0055070">
    <property type="term" value="P:copper ion homeostasis"/>
    <property type="evidence" value="ECO:0007669"/>
    <property type="project" value="TreeGrafter"/>
</dbReference>
<dbReference type="PRINTS" id="PR00940">
    <property type="entry name" value="CATPATPASEA"/>
</dbReference>
<dbReference type="SFLD" id="SFLDG00002">
    <property type="entry name" value="C1.7:_P-type_atpase_like"/>
    <property type="match status" value="1"/>
</dbReference>
<keyword evidence="6 10" id="KW-0067">ATP-binding</keyword>
<dbReference type="SUPFAM" id="SSF81665">
    <property type="entry name" value="Calcium ATPase, transmembrane domain M"/>
    <property type="match status" value="1"/>
</dbReference>
<dbReference type="PANTHER" id="PTHR43520:SF8">
    <property type="entry name" value="P-TYPE CU(+) TRANSPORTER"/>
    <property type="match status" value="1"/>
</dbReference>
<dbReference type="EMBL" id="JAPKFM010000043">
    <property type="protein sequence ID" value="MCX2967124.1"/>
    <property type="molecule type" value="Genomic_DNA"/>
</dbReference>
<dbReference type="InterPro" id="IPR000579">
    <property type="entry name" value="Cation-trans_P-type_ATPase_A/B"/>
</dbReference>
<dbReference type="GO" id="GO:0043682">
    <property type="term" value="F:P-type divalent copper transporter activity"/>
    <property type="evidence" value="ECO:0007669"/>
    <property type="project" value="TreeGrafter"/>
</dbReference>
<feature type="domain" description="HMA" evidence="11">
    <location>
        <begin position="18"/>
        <end position="82"/>
    </location>
</feature>
<evidence type="ECO:0000256" key="7">
    <source>
        <dbReference type="ARBA" id="ARBA00022967"/>
    </source>
</evidence>
<dbReference type="Gene3D" id="3.40.50.1000">
    <property type="entry name" value="HAD superfamily/HAD-like"/>
    <property type="match status" value="1"/>
</dbReference>
<dbReference type="PROSITE" id="PS50846">
    <property type="entry name" value="HMA_2"/>
    <property type="match status" value="1"/>
</dbReference>
<dbReference type="InterPro" id="IPR001757">
    <property type="entry name" value="P_typ_ATPase"/>
</dbReference>
<feature type="transmembrane region" description="Helical" evidence="10">
    <location>
        <begin position="364"/>
        <end position="386"/>
    </location>
</feature>
<accession>A0A9X3I7Z9</accession>
<evidence type="ECO:0000259" key="11">
    <source>
        <dbReference type="PROSITE" id="PS50846"/>
    </source>
</evidence>
<dbReference type="SUPFAM" id="SSF81653">
    <property type="entry name" value="Calcium ATPase, transduction domain A"/>
    <property type="match status" value="1"/>
</dbReference>
<dbReference type="InterPro" id="IPR044492">
    <property type="entry name" value="P_typ_ATPase_HD_dom"/>
</dbReference>
<dbReference type="InterPro" id="IPR008250">
    <property type="entry name" value="ATPase_P-typ_transduc_dom_A_sf"/>
</dbReference>
<evidence type="ECO:0000256" key="1">
    <source>
        <dbReference type="ARBA" id="ARBA00004651"/>
    </source>
</evidence>
<dbReference type="GO" id="GO:0016887">
    <property type="term" value="F:ATP hydrolysis activity"/>
    <property type="evidence" value="ECO:0007669"/>
    <property type="project" value="InterPro"/>
</dbReference>
<evidence type="ECO:0000256" key="9">
    <source>
        <dbReference type="ARBA" id="ARBA00023136"/>
    </source>
</evidence>
<dbReference type="PROSITE" id="PS01047">
    <property type="entry name" value="HMA_1"/>
    <property type="match status" value="1"/>
</dbReference>
<comment type="subcellular location">
    <subcellularLocation>
        <location evidence="1">Cell membrane</location>
        <topology evidence="1">Multi-pass membrane protein</topology>
    </subcellularLocation>
</comment>
<dbReference type="Gene3D" id="3.40.1110.10">
    <property type="entry name" value="Calcium-transporting ATPase, cytoplasmic domain N"/>
    <property type="match status" value="1"/>
</dbReference>
<dbReference type="PANTHER" id="PTHR43520">
    <property type="entry name" value="ATP7, ISOFORM B"/>
    <property type="match status" value="1"/>
</dbReference>
<proteinExistence type="inferred from homology"/>
<keyword evidence="4 10" id="KW-0479">Metal-binding</keyword>
<dbReference type="GO" id="GO:0005507">
    <property type="term" value="F:copper ion binding"/>
    <property type="evidence" value="ECO:0007669"/>
    <property type="project" value="TreeGrafter"/>
</dbReference>
<evidence type="ECO:0000256" key="8">
    <source>
        <dbReference type="ARBA" id="ARBA00022989"/>
    </source>
</evidence>
<dbReference type="GO" id="GO:0005886">
    <property type="term" value="C:plasma membrane"/>
    <property type="evidence" value="ECO:0007669"/>
    <property type="project" value="UniProtKB-SubCell"/>
</dbReference>
<evidence type="ECO:0000256" key="4">
    <source>
        <dbReference type="ARBA" id="ARBA00022723"/>
    </source>
</evidence>
<evidence type="ECO:0000313" key="12">
    <source>
        <dbReference type="EMBL" id="MCX2967124.1"/>
    </source>
</evidence>
<keyword evidence="5 10" id="KW-0547">Nucleotide-binding</keyword>
<dbReference type="SUPFAM" id="SSF55008">
    <property type="entry name" value="HMA, heavy metal-associated domain"/>
    <property type="match status" value="1"/>
</dbReference>
<dbReference type="CDD" id="cd00371">
    <property type="entry name" value="HMA"/>
    <property type="match status" value="1"/>
</dbReference>
<evidence type="ECO:0000256" key="6">
    <source>
        <dbReference type="ARBA" id="ARBA00022840"/>
    </source>
</evidence>
<dbReference type="InterPro" id="IPR006121">
    <property type="entry name" value="HMA_dom"/>
</dbReference>
<keyword evidence="13" id="KW-1185">Reference proteome</keyword>
<dbReference type="InterPro" id="IPR059000">
    <property type="entry name" value="ATPase_P-type_domA"/>
</dbReference>
<comment type="similarity">
    <text evidence="2 10">Belongs to the cation transport ATPase (P-type) (TC 3.A.3) family. Type IB subfamily.</text>
</comment>
<keyword evidence="8 10" id="KW-1133">Transmembrane helix</keyword>
<dbReference type="GO" id="GO:0005524">
    <property type="term" value="F:ATP binding"/>
    <property type="evidence" value="ECO:0007669"/>
    <property type="project" value="UniProtKB-UniRule"/>
</dbReference>
<dbReference type="Proteomes" id="UP001143347">
    <property type="component" value="Unassembled WGS sequence"/>
</dbReference>
<protein>
    <submittedName>
        <fullName evidence="12">Heavy metal translocating P-type ATPase</fullName>
    </submittedName>
</protein>
<dbReference type="NCBIfam" id="TIGR01525">
    <property type="entry name" value="ATPase-IB_hvy"/>
    <property type="match status" value="1"/>
</dbReference>
<dbReference type="SFLD" id="SFLDS00003">
    <property type="entry name" value="Haloacid_Dehalogenase"/>
    <property type="match status" value="1"/>
</dbReference>
<feature type="transmembrane region" description="Helical" evidence="10">
    <location>
        <begin position="106"/>
        <end position="126"/>
    </location>
</feature>
<evidence type="ECO:0000256" key="3">
    <source>
        <dbReference type="ARBA" id="ARBA00022692"/>
    </source>
</evidence>
<feature type="transmembrane region" description="Helical" evidence="10">
    <location>
        <begin position="398"/>
        <end position="422"/>
    </location>
</feature>
<dbReference type="AlphaFoldDB" id="A0A9X3I7Z9"/>